<keyword evidence="8" id="KW-1185">Reference proteome</keyword>
<dbReference type="InterPro" id="IPR024590">
    <property type="entry name" value="HrpA_C"/>
</dbReference>
<name>A0A0B0HA78_SOVGS</name>
<evidence type="ECO:0000256" key="1">
    <source>
        <dbReference type="ARBA" id="ARBA00022741"/>
    </source>
</evidence>
<evidence type="ECO:0000313" key="7">
    <source>
        <dbReference type="EMBL" id="KHF24331.1"/>
    </source>
</evidence>
<dbReference type="Pfam" id="PF21010">
    <property type="entry name" value="HA2_C"/>
    <property type="match status" value="1"/>
</dbReference>
<dbReference type="EMBL" id="JRAA01000003">
    <property type="protein sequence ID" value="KHF24331.1"/>
    <property type="molecule type" value="Genomic_DNA"/>
</dbReference>
<dbReference type="Pfam" id="PF00271">
    <property type="entry name" value="Helicase_C"/>
    <property type="match status" value="1"/>
</dbReference>
<dbReference type="Gene3D" id="1.20.120.1080">
    <property type="match status" value="1"/>
</dbReference>
<dbReference type="Pfam" id="PF00270">
    <property type="entry name" value="DEAD"/>
    <property type="match status" value="1"/>
</dbReference>
<organism evidence="7 8">
    <name type="scientific">Solemya velum gill symbiont</name>
    <dbReference type="NCBI Taxonomy" id="2340"/>
    <lineage>
        <taxon>Bacteria</taxon>
        <taxon>Pseudomonadati</taxon>
        <taxon>Pseudomonadota</taxon>
        <taxon>Gammaproteobacteria</taxon>
        <taxon>sulfur-oxidizing symbionts</taxon>
    </lineage>
</organism>
<dbReference type="Gene3D" id="3.40.50.300">
    <property type="entry name" value="P-loop containing nucleotide triphosphate hydrolases"/>
    <property type="match status" value="2"/>
</dbReference>
<dbReference type="PROSITE" id="PS51194">
    <property type="entry name" value="HELICASE_CTER"/>
    <property type="match status" value="1"/>
</dbReference>
<feature type="domain" description="Helicase ATP-binding" evidence="5">
    <location>
        <begin position="92"/>
        <end position="255"/>
    </location>
</feature>
<comment type="caution">
    <text evidence="7">The sequence shown here is derived from an EMBL/GenBank/DDBJ whole genome shotgun (WGS) entry which is preliminary data.</text>
</comment>
<dbReference type="SMART" id="SM00847">
    <property type="entry name" value="HA2"/>
    <property type="match status" value="1"/>
</dbReference>
<dbReference type="PANTHER" id="PTHR18934">
    <property type="entry name" value="ATP-DEPENDENT RNA HELICASE"/>
    <property type="match status" value="1"/>
</dbReference>
<dbReference type="SMART" id="SM00490">
    <property type="entry name" value="HELICc"/>
    <property type="match status" value="1"/>
</dbReference>
<dbReference type="OrthoDB" id="9805617at2"/>
<gene>
    <name evidence="7" type="primary">hrpA</name>
    <name evidence="7" type="ORF">JV46_27440</name>
</gene>
<dbReference type="FunFam" id="3.40.50.300:FF:000439">
    <property type="entry name" value="ATP-dependent RNA helicase HrpA"/>
    <property type="match status" value="1"/>
</dbReference>
<dbReference type="eggNOG" id="COG1643">
    <property type="taxonomic scope" value="Bacteria"/>
</dbReference>
<dbReference type="InterPro" id="IPR027417">
    <property type="entry name" value="P-loop_NTPase"/>
</dbReference>
<dbReference type="EC" id="3.6.4.13" evidence="7"/>
<dbReference type="InterPro" id="IPR011545">
    <property type="entry name" value="DEAD/DEAH_box_helicase_dom"/>
</dbReference>
<dbReference type="InterPro" id="IPR001650">
    <property type="entry name" value="Helicase_C-like"/>
</dbReference>
<dbReference type="GO" id="GO:0016787">
    <property type="term" value="F:hydrolase activity"/>
    <property type="evidence" value="ECO:0007669"/>
    <property type="project" value="UniProtKB-KW"/>
</dbReference>
<dbReference type="PROSITE" id="PS51192">
    <property type="entry name" value="HELICASE_ATP_BIND_1"/>
    <property type="match status" value="1"/>
</dbReference>
<dbReference type="GO" id="GO:0005524">
    <property type="term" value="F:ATP binding"/>
    <property type="evidence" value="ECO:0007669"/>
    <property type="project" value="UniProtKB-KW"/>
</dbReference>
<evidence type="ECO:0000256" key="2">
    <source>
        <dbReference type="ARBA" id="ARBA00022801"/>
    </source>
</evidence>
<dbReference type="Pfam" id="PF11898">
    <property type="entry name" value="DUF3418"/>
    <property type="match status" value="1"/>
</dbReference>
<dbReference type="NCBIfam" id="TIGR01967">
    <property type="entry name" value="DEAH_box_HrpA"/>
    <property type="match status" value="1"/>
</dbReference>
<dbReference type="SUPFAM" id="SSF52540">
    <property type="entry name" value="P-loop containing nucleoside triphosphate hydrolases"/>
    <property type="match status" value="1"/>
</dbReference>
<dbReference type="SMART" id="SM00382">
    <property type="entry name" value="AAA"/>
    <property type="match status" value="1"/>
</dbReference>
<keyword evidence="2 7" id="KW-0378">Hydrolase</keyword>
<dbReference type="RefSeq" id="WP_078452913.1">
    <property type="nucleotide sequence ID" value="NZ_JRAA01000003.1"/>
</dbReference>
<evidence type="ECO:0000256" key="3">
    <source>
        <dbReference type="ARBA" id="ARBA00022806"/>
    </source>
</evidence>
<dbReference type="NCBIfam" id="NF008348">
    <property type="entry name" value="PRK11131.1"/>
    <property type="match status" value="1"/>
</dbReference>
<evidence type="ECO:0000313" key="8">
    <source>
        <dbReference type="Proteomes" id="UP000030856"/>
    </source>
</evidence>
<sequence length="1309" mass="150547">MEPLLFTSFVSVKLPDQTQFNECLLTDRYRLRRRLHALQKLQRSGSLDSDAVLKLEKEVNVSAVIASQRLQTEFDLDYPADLPVAQRVDEISKTIRDNQVTILCGETGSGKSTQLPKICLELGYGHYGRIGHTQPRRIAARSLASRIASELNTESGQLVGYRVRFKDHLQPHSRIKLMTDGILLAEIQQDPWLNQYDLLIIDEAHERTLNIDFLLGYLKRLLPKRPDLKLIITSATIDPERFSEHFDKAPIIMVSGRTWPVEVRYQPPEEELGTAERDEGVQQAIVDALDELALEDRGDVLVFLSGEREIRETAETLRKHHMDNTEVLPLYARLSPTEQSKIFNPSGQRRIILSTNVAETSLTVPGIRHVVDTGFARISRYSHRSKVQRLPVERVSQASANQRKGRCGRVAEGICIRLYSEEDFESRREFTEPEIQRTNLASVILQMQLMGVGKIEGFPFIDAPDSRLIKDGYLVLTELGSVTPDRKVTRIGKQLARLPVDPRIGRMLLEAAHTHCLNELLVIAASLSIQDPRMRPLEKQQASDEAHALFHDELSDYMAMLNLWRHLEEQKRHLSRRKFNNHCRERFLSSTRVQEWFDIHHQLRGQMHEMGYKESMAESGYEEIHKAILSGLLSHIGFRHSGKEMDYLGARNSRFHLFPGSGVFKKRPKWVVAAELVETTRLYARGVASVEPQWIESMAGHLIKRSYSEPHWQKKRGQVGAYEKVTLYGLTLVQRRRINYGPIDPDLSREIFIRQGLVEEEFETRAPFWRHNHELIASLRDQEARSRQHAILFDEELLFRFYDERIPAGIYSKPDFERWSRNLKGGQGKLLFLSEEDVRPSDALVSKEQFPDSMNINGMQLPLSYRFQPGATDDGVTLTVPQDVLGQVTQAQLEWLVPGLLEERITMMIRGLPKAIRKHFVPVPDFARRCVNELPHAQGSLKLAVARLLGKHAGIHISDTDWQEEKLPEHLQMKIRVVDSDGKKLAHGIDLAAMKRKYARSGQGNQPTSLADASHEIENIKRWEFGDIRQRIKLKRGGIELTAFSALIDCNESVSLKLLESEAIAAAVHRRGLRRLAMLTLPEQTRYLKKAFPGLDKMRLQYAKAICPDGVQQGQSELLDELIAVTIDQVFLHEGLIWKQADFEQAIEQNRSRLAEAANRISALVAEILETYREIRTRLSSLSALNLLSSVNDMQQQLDSLVYRGFIEQTDWQHLQAYPRYLKALLLRLEKLGHAAARDQQQMRVMSNLQQEWQQRYQQMHKDHLQDERIEEIRWMLEELRISLFAQEVKTAYPISIKRIEKRWKELGL</sequence>
<keyword evidence="1" id="KW-0547">Nucleotide-binding</keyword>
<dbReference type="InterPro" id="IPR014001">
    <property type="entry name" value="Helicase_ATP-bd"/>
</dbReference>
<keyword evidence="3 7" id="KW-0347">Helicase</keyword>
<proteinExistence type="predicted"/>
<dbReference type="InterPro" id="IPR011709">
    <property type="entry name" value="DEAD-box_helicase_OB_fold"/>
</dbReference>
<dbReference type="InterPro" id="IPR007502">
    <property type="entry name" value="Helicase-assoc_dom"/>
</dbReference>
<dbReference type="FunFam" id="1.20.120.1080:FF:000005">
    <property type="entry name" value="ATP-dependent helicase HrpA"/>
    <property type="match status" value="1"/>
</dbReference>
<evidence type="ECO:0000259" key="6">
    <source>
        <dbReference type="PROSITE" id="PS51194"/>
    </source>
</evidence>
<dbReference type="InterPro" id="IPR010222">
    <property type="entry name" value="RNA_helicase_HrpA"/>
</dbReference>
<dbReference type="CDD" id="cd18791">
    <property type="entry name" value="SF2_C_RHA"/>
    <property type="match status" value="1"/>
</dbReference>
<evidence type="ECO:0000256" key="4">
    <source>
        <dbReference type="ARBA" id="ARBA00022840"/>
    </source>
</evidence>
<dbReference type="PANTHER" id="PTHR18934:SF99">
    <property type="entry name" value="ATP-DEPENDENT RNA HELICASE DHX37-RELATED"/>
    <property type="match status" value="1"/>
</dbReference>
<dbReference type="Proteomes" id="UP000030856">
    <property type="component" value="Unassembled WGS sequence"/>
</dbReference>
<accession>A0A0B0HA78</accession>
<dbReference type="STRING" id="2340.JV46_27440"/>
<evidence type="ECO:0000259" key="5">
    <source>
        <dbReference type="PROSITE" id="PS51192"/>
    </source>
</evidence>
<protein>
    <submittedName>
        <fullName evidence="7">ATP-dependent helicase HrpA</fullName>
        <ecNumber evidence="7">3.6.4.13</ecNumber>
    </submittedName>
</protein>
<dbReference type="PATRIC" id="fig|2340.3.peg.2403"/>
<dbReference type="SMART" id="SM00487">
    <property type="entry name" value="DEXDc"/>
    <property type="match status" value="1"/>
</dbReference>
<dbReference type="GO" id="GO:0003723">
    <property type="term" value="F:RNA binding"/>
    <property type="evidence" value="ECO:0007669"/>
    <property type="project" value="TreeGrafter"/>
</dbReference>
<keyword evidence="4" id="KW-0067">ATP-binding</keyword>
<dbReference type="GO" id="GO:0003724">
    <property type="term" value="F:RNA helicase activity"/>
    <property type="evidence" value="ECO:0007669"/>
    <property type="project" value="UniProtKB-EC"/>
</dbReference>
<dbReference type="Pfam" id="PF07717">
    <property type="entry name" value="OB_NTP_bind"/>
    <property type="match status" value="1"/>
</dbReference>
<dbReference type="InterPro" id="IPR003593">
    <property type="entry name" value="AAA+_ATPase"/>
</dbReference>
<feature type="domain" description="Helicase C-terminal" evidence="6">
    <location>
        <begin position="288"/>
        <end position="451"/>
    </location>
</feature>
<reference evidence="7 8" key="1">
    <citation type="journal article" date="2014" name="BMC Genomics">
        <title>The genome of the intracellular bacterium of the coastal bivalve, Solemya velum: a blueprint for thriving in and out of symbiosis.</title>
        <authorList>
            <person name="Dmytrenko O."/>
            <person name="Russell S.L."/>
            <person name="Loo W.T."/>
            <person name="Fontanez K.M."/>
            <person name="Liao L."/>
            <person name="Roeselers G."/>
            <person name="Sharma R."/>
            <person name="Stewart F.J."/>
            <person name="Newton I.L."/>
            <person name="Woyke T."/>
            <person name="Wu D."/>
            <person name="Lang J.M."/>
            <person name="Eisen J.A."/>
            <person name="Cavanaugh C.M."/>
        </authorList>
    </citation>
    <scope>NUCLEOTIDE SEQUENCE [LARGE SCALE GENOMIC DNA]</scope>
    <source>
        <strain evidence="7 8">WH</strain>
    </source>
</reference>